<dbReference type="GO" id="GO:0005737">
    <property type="term" value="C:cytoplasm"/>
    <property type="evidence" value="ECO:0007669"/>
    <property type="project" value="TreeGrafter"/>
</dbReference>
<dbReference type="Proteomes" id="UP000179266">
    <property type="component" value="Unassembled WGS sequence"/>
</dbReference>
<evidence type="ECO:0000256" key="9">
    <source>
        <dbReference type="HAMAP-Rule" id="MF_00097"/>
    </source>
</evidence>
<sequence>MQQVRIYPLTDHKYLFGRSHSERITEIIEGGAGIVQLRDKESPMDYLLSESLTIRNITRKKDVLFIVNDRVDLALMSDADGVHLGQDDIPVEYARGILGDSAIIGLSTHSVEQIQRALTTSADYIAFGPIYHTGTKDNPDPVQGLPILNEIVAIVDRPLFAIGGINLLNINEVLQYGVTGAAVIADIFSFPDATDRMKKYLEQISQIKQN</sequence>
<dbReference type="NCBIfam" id="TIGR00693">
    <property type="entry name" value="thiE"/>
    <property type="match status" value="1"/>
</dbReference>
<evidence type="ECO:0000313" key="13">
    <source>
        <dbReference type="EMBL" id="OGL42502.1"/>
    </source>
</evidence>
<name>A0A1F7RLS0_9BACT</name>
<dbReference type="InterPro" id="IPR022998">
    <property type="entry name" value="ThiamineP_synth_TenI"/>
</dbReference>
<dbReference type="UniPathway" id="UPA00060">
    <property type="reaction ID" value="UER00141"/>
</dbReference>
<feature type="binding site" evidence="9">
    <location>
        <position position="69"/>
    </location>
    <ligand>
        <name>Mg(2+)</name>
        <dbReference type="ChEBI" id="CHEBI:18420"/>
    </ligand>
</feature>
<dbReference type="GO" id="GO:0009229">
    <property type="term" value="P:thiamine diphosphate biosynthetic process"/>
    <property type="evidence" value="ECO:0007669"/>
    <property type="project" value="UniProtKB-UniRule"/>
</dbReference>
<dbReference type="EMBL" id="MGDD01000321">
    <property type="protein sequence ID" value="OGL42502.1"/>
    <property type="molecule type" value="Genomic_DNA"/>
</dbReference>
<dbReference type="PANTHER" id="PTHR20857">
    <property type="entry name" value="THIAMINE-PHOSPHATE PYROPHOSPHORYLASE"/>
    <property type="match status" value="1"/>
</dbReference>
<feature type="binding site" evidence="9">
    <location>
        <position position="88"/>
    </location>
    <ligand>
        <name>Mg(2+)</name>
        <dbReference type="ChEBI" id="CHEBI:18420"/>
    </ligand>
</feature>
<comment type="pathway">
    <text evidence="1 9 11">Cofactor biosynthesis; thiamine diphosphate biosynthesis; thiamine phosphate from 4-amino-2-methyl-5-diphosphomethylpyrimidine and 4-methyl-5-(2-phosphoethyl)-thiazole: step 1/1.</text>
</comment>
<accession>A0A1F7RLS0</accession>
<evidence type="ECO:0000256" key="8">
    <source>
        <dbReference type="ARBA" id="ARBA00047883"/>
    </source>
</evidence>
<dbReference type="Gene3D" id="3.20.20.70">
    <property type="entry name" value="Aldolase class I"/>
    <property type="match status" value="1"/>
</dbReference>
<dbReference type="InterPro" id="IPR036206">
    <property type="entry name" value="ThiamineP_synth_sf"/>
</dbReference>
<dbReference type="HAMAP" id="MF_00097">
    <property type="entry name" value="TMP_synthase"/>
    <property type="match status" value="1"/>
</dbReference>
<protein>
    <recommendedName>
        <fullName evidence="9">Thiamine-phosphate synthase</fullName>
        <shortName evidence="9">TP synthase</shortName>
        <shortName evidence="9">TPS</shortName>
        <ecNumber evidence="9">2.5.1.3</ecNumber>
    </recommendedName>
    <alternativeName>
        <fullName evidence="9">Thiamine-phosphate pyrophosphorylase</fullName>
        <shortName evidence="9">TMP pyrophosphorylase</shortName>
        <shortName evidence="9">TMP-PPase</shortName>
    </alternativeName>
</protein>
<feature type="binding site" evidence="9">
    <location>
        <position position="107"/>
    </location>
    <ligand>
        <name>4-amino-2-methyl-5-(diphosphooxymethyl)pyrimidine</name>
        <dbReference type="ChEBI" id="CHEBI:57841"/>
    </ligand>
</feature>
<feature type="binding site" evidence="9">
    <location>
        <position position="164"/>
    </location>
    <ligand>
        <name>2-[(2R,5Z)-2-carboxy-4-methylthiazol-5(2H)-ylidene]ethyl phosphate</name>
        <dbReference type="ChEBI" id="CHEBI:62899"/>
    </ligand>
</feature>
<evidence type="ECO:0000256" key="3">
    <source>
        <dbReference type="ARBA" id="ARBA00022723"/>
    </source>
</evidence>
<dbReference type="InterPro" id="IPR013785">
    <property type="entry name" value="Aldolase_TIM"/>
</dbReference>
<dbReference type="FunFam" id="3.20.20.70:FF:000096">
    <property type="entry name" value="Thiamine-phosphate synthase"/>
    <property type="match status" value="1"/>
</dbReference>
<comment type="caution">
    <text evidence="9">Lacks conserved residue(s) required for the propagation of feature annotation.</text>
</comment>
<comment type="caution">
    <text evidence="13">The sequence shown here is derived from an EMBL/GenBank/DDBJ whole genome shotgun (WGS) entry which is preliminary data.</text>
</comment>
<dbReference type="SUPFAM" id="SSF51391">
    <property type="entry name" value="Thiamin phosphate synthase"/>
    <property type="match status" value="1"/>
</dbReference>
<dbReference type="InterPro" id="IPR034291">
    <property type="entry name" value="TMP_synthase"/>
</dbReference>
<evidence type="ECO:0000256" key="4">
    <source>
        <dbReference type="ARBA" id="ARBA00022842"/>
    </source>
</evidence>
<dbReference type="EC" id="2.5.1.3" evidence="9"/>
<comment type="similarity">
    <text evidence="9 10">Belongs to the thiamine-phosphate synthase family.</text>
</comment>
<evidence type="ECO:0000256" key="1">
    <source>
        <dbReference type="ARBA" id="ARBA00005165"/>
    </source>
</evidence>
<evidence type="ECO:0000256" key="5">
    <source>
        <dbReference type="ARBA" id="ARBA00022977"/>
    </source>
</evidence>
<keyword evidence="3 9" id="KW-0479">Metal-binding</keyword>
<comment type="catalytic activity">
    <reaction evidence="7 9 10">
        <text>2-(2-carboxy-4-methylthiazol-5-yl)ethyl phosphate + 4-amino-2-methyl-5-(diphosphooxymethyl)pyrimidine + 2 H(+) = thiamine phosphate + CO2 + diphosphate</text>
        <dbReference type="Rhea" id="RHEA:47848"/>
        <dbReference type="ChEBI" id="CHEBI:15378"/>
        <dbReference type="ChEBI" id="CHEBI:16526"/>
        <dbReference type="ChEBI" id="CHEBI:33019"/>
        <dbReference type="ChEBI" id="CHEBI:37575"/>
        <dbReference type="ChEBI" id="CHEBI:57841"/>
        <dbReference type="ChEBI" id="CHEBI:62890"/>
        <dbReference type="EC" id="2.5.1.3"/>
    </reaction>
</comment>
<comment type="catalytic activity">
    <reaction evidence="8 9 10">
        <text>2-[(2R,5Z)-2-carboxy-4-methylthiazol-5(2H)-ylidene]ethyl phosphate + 4-amino-2-methyl-5-(diphosphooxymethyl)pyrimidine + 2 H(+) = thiamine phosphate + CO2 + diphosphate</text>
        <dbReference type="Rhea" id="RHEA:47844"/>
        <dbReference type="ChEBI" id="CHEBI:15378"/>
        <dbReference type="ChEBI" id="CHEBI:16526"/>
        <dbReference type="ChEBI" id="CHEBI:33019"/>
        <dbReference type="ChEBI" id="CHEBI:37575"/>
        <dbReference type="ChEBI" id="CHEBI:57841"/>
        <dbReference type="ChEBI" id="CHEBI:62899"/>
        <dbReference type="EC" id="2.5.1.3"/>
    </reaction>
</comment>
<keyword evidence="2 9" id="KW-0808">Transferase</keyword>
<feature type="domain" description="Thiamine phosphate synthase/TenI" evidence="12">
    <location>
        <begin position="6"/>
        <end position="187"/>
    </location>
</feature>
<dbReference type="GO" id="GO:0000287">
    <property type="term" value="F:magnesium ion binding"/>
    <property type="evidence" value="ECO:0007669"/>
    <property type="project" value="UniProtKB-UniRule"/>
</dbReference>
<dbReference type="GO" id="GO:0004789">
    <property type="term" value="F:thiamine-phosphate diphosphorylase activity"/>
    <property type="evidence" value="ECO:0007669"/>
    <property type="project" value="UniProtKB-UniRule"/>
</dbReference>
<evidence type="ECO:0000313" key="14">
    <source>
        <dbReference type="Proteomes" id="UP000179266"/>
    </source>
</evidence>
<evidence type="ECO:0000256" key="7">
    <source>
        <dbReference type="ARBA" id="ARBA00047851"/>
    </source>
</evidence>
<comment type="catalytic activity">
    <reaction evidence="6 9 10">
        <text>4-methyl-5-(2-phosphooxyethyl)-thiazole + 4-amino-2-methyl-5-(diphosphooxymethyl)pyrimidine + H(+) = thiamine phosphate + diphosphate</text>
        <dbReference type="Rhea" id="RHEA:22328"/>
        <dbReference type="ChEBI" id="CHEBI:15378"/>
        <dbReference type="ChEBI" id="CHEBI:33019"/>
        <dbReference type="ChEBI" id="CHEBI:37575"/>
        <dbReference type="ChEBI" id="CHEBI:57841"/>
        <dbReference type="ChEBI" id="CHEBI:58296"/>
        <dbReference type="EC" id="2.5.1.3"/>
    </reaction>
</comment>
<keyword evidence="5 9" id="KW-0784">Thiamine biosynthesis</keyword>
<gene>
    <name evidence="9" type="primary">thiE</name>
    <name evidence="13" type="ORF">A2161_05980</name>
</gene>
<dbReference type="PANTHER" id="PTHR20857:SF23">
    <property type="entry name" value="THIAMINE BIOSYNTHETIC BIFUNCTIONAL ENZYME"/>
    <property type="match status" value="1"/>
</dbReference>
<evidence type="ECO:0000256" key="11">
    <source>
        <dbReference type="RuleBase" id="RU004253"/>
    </source>
</evidence>
<dbReference type="GO" id="GO:0009228">
    <property type="term" value="P:thiamine biosynthetic process"/>
    <property type="evidence" value="ECO:0007669"/>
    <property type="project" value="UniProtKB-KW"/>
</dbReference>
<proteinExistence type="inferred from homology"/>
<evidence type="ECO:0000256" key="10">
    <source>
        <dbReference type="RuleBase" id="RU003826"/>
    </source>
</evidence>
<evidence type="ECO:0000256" key="6">
    <source>
        <dbReference type="ARBA" id="ARBA00047334"/>
    </source>
</evidence>
<feature type="binding site" evidence="9">
    <location>
        <begin position="133"/>
        <end position="135"/>
    </location>
    <ligand>
        <name>2-[(2R,5Z)-2-carboxy-4-methylthiazol-5(2H)-ylidene]ethyl phosphate</name>
        <dbReference type="ChEBI" id="CHEBI:62899"/>
    </ligand>
</feature>
<dbReference type="AlphaFoldDB" id="A0A1F7RLS0"/>
<feature type="binding site" evidence="9">
    <location>
        <position position="136"/>
    </location>
    <ligand>
        <name>4-amino-2-methyl-5-(diphosphooxymethyl)pyrimidine</name>
        <dbReference type="ChEBI" id="CHEBI:57841"/>
    </ligand>
</feature>
<organism evidence="13 14">
    <name type="scientific">Candidatus Schekmanbacteria bacterium RBG_13_48_7</name>
    <dbReference type="NCBI Taxonomy" id="1817878"/>
    <lineage>
        <taxon>Bacteria</taxon>
        <taxon>Candidatus Schekmaniibacteriota</taxon>
    </lineage>
</organism>
<comment type="function">
    <text evidence="9">Condenses 4-methyl-5-(beta-hydroxyethyl)thiazole monophosphate (THZ-P) and 2-methyl-4-amino-5-hydroxymethyl pyrimidine pyrophosphate (HMP-PP) to form thiamine monophosphate (TMP).</text>
</comment>
<reference evidence="13 14" key="1">
    <citation type="journal article" date="2016" name="Nat. Commun.">
        <title>Thousands of microbial genomes shed light on interconnected biogeochemical processes in an aquifer system.</title>
        <authorList>
            <person name="Anantharaman K."/>
            <person name="Brown C.T."/>
            <person name="Hug L.A."/>
            <person name="Sharon I."/>
            <person name="Castelle C.J."/>
            <person name="Probst A.J."/>
            <person name="Thomas B.C."/>
            <person name="Singh A."/>
            <person name="Wilkins M.J."/>
            <person name="Karaoz U."/>
            <person name="Brodie E.L."/>
            <person name="Williams K.H."/>
            <person name="Hubbard S.S."/>
            <person name="Banfield J.F."/>
        </authorList>
    </citation>
    <scope>NUCLEOTIDE SEQUENCE [LARGE SCALE GENOMIC DNA]</scope>
</reference>
<evidence type="ECO:0000259" key="12">
    <source>
        <dbReference type="Pfam" id="PF02581"/>
    </source>
</evidence>
<keyword evidence="4 9" id="KW-0460">Magnesium</keyword>
<feature type="binding site" evidence="9">
    <location>
        <begin position="36"/>
        <end position="40"/>
    </location>
    <ligand>
        <name>4-amino-2-methyl-5-(diphosphooxymethyl)pyrimidine</name>
        <dbReference type="ChEBI" id="CHEBI:57841"/>
    </ligand>
</feature>
<dbReference type="Pfam" id="PF02581">
    <property type="entry name" value="TMP-TENI"/>
    <property type="match status" value="1"/>
</dbReference>
<dbReference type="CDD" id="cd00564">
    <property type="entry name" value="TMP_TenI"/>
    <property type="match status" value="1"/>
</dbReference>
<comment type="cofactor">
    <cofactor evidence="9">
        <name>Mg(2+)</name>
        <dbReference type="ChEBI" id="CHEBI:18420"/>
    </cofactor>
    <text evidence="9">Binds 1 Mg(2+) ion per subunit.</text>
</comment>
<evidence type="ECO:0000256" key="2">
    <source>
        <dbReference type="ARBA" id="ARBA00022679"/>
    </source>
</evidence>
<feature type="binding site" evidence="9">
    <location>
        <position position="68"/>
    </location>
    <ligand>
        <name>4-amino-2-methyl-5-(diphosphooxymethyl)pyrimidine</name>
        <dbReference type="ChEBI" id="CHEBI:57841"/>
    </ligand>
</feature>